<proteinExistence type="inferred from homology"/>
<dbReference type="Gene3D" id="3.40.190.10">
    <property type="entry name" value="Periplasmic binding protein-like II"/>
    <property type="match status" value="2"/>
</dbReference>
<evidence type="ECO:0000313" key="8">
    <source>
        <dbReference type="EMBL" id="MDR7364118.1"/>
    </source>
</evidence>
<dbReference type="SMART" id="SM00062">
    <property type="entry name" value="PBPb"/>
    <property type="match status" value="1"/>
</dbReference>
<dbReference type="PROSITE" id="PS51257">
    <property type="entry name" value="PROKAR_LIPOPROTEIN"/>
    <property type="match status" value="1"/>
</dbReference>
<organism evidence="8 9">
    <name type="scientific">Nocardioides marmoribigeumensis</name>
    <dbReference type="NCBI Taxonomy" id="433649"/>
    <lineage>
        <taxon>Bacteria</taxon>
        <taxon>Bacillati</taxon>
        <taxon>Actinomycetota</taxon>
        <taxon>Actinomycetes</taxon>
        <taxon>Propionibacteriales</taxon>
        <taxon>Nocardioidaceae</taxon>
        <taxon>Nocardioides</taxon>
    </lineage>
</organism>
<dbReference type="Proteomes" id="UP001183648">
    <property type="component" value="Unassembled WGS sequence"/>
</dbReference>
<evidence type="ECO:0000256" key="3">
    <source>
        <dbReference type="ARBA" id="ARBA00022729"/>
    </source>
</evidence>
<evidence type="ECO:0000256" key="5">
    <source>
        <dbReference type="SAM" id="SignalP"/>
    </source>
</evidence>
<dbReference type="InterPro" id="IPR018313">
    <property type="entry name" value="SBP_3_CS"/>
</dbReference>
<evidence type="ECO:0000313" key="9">
    <source>
        <dbReference type="Proteomes" id="UP001183648"/>
    </source>
</evidence>
<dbReference type="PROSITE" id="PS01039">
    <property type="entry name" value="SBP_BACTERIAL_3"/>
    <property type="match status" value="1"/>
</dbReference>
<evidence type="ECO:0000256" key="4">
    <source>
        <dbReference type="RuleBase" id="RU003744"/>
    </source>
</evidence>
<evidence type="ECO:0000259" key="7">
    <source>
        <dbReference type="SMART" id="SM00079"/>
    </source>
</evidence>
<comment type="caution">
    <text evidence="8">The sequence shown here is derived from an EMBL/GenBank/DDBJ whole genome shotgun (WGS) entry which is preliminary data.</text>
</comment>
<dbReference type="InterPro" id="IPR001638">
    <property type="entry name" value="Solute-binding_3/MltF_N"/>
</dbReference>
<evidence type="ECO:0000256" key="2">
    <source>
        <dbReference type="ARBA" id="ARBA00010333"/>
    </source>
</evidence>
<keyword evidence="9" id="KW-1185">Reference proteome</keyword>
<sequence>MTRLRSALSLAAASSLVLAMSACATDTKTTKSGVKVVNDGKLTVCTSLPYKPFEFKQNGQIVGFDMDLMKEVAKANNLDVKIEITGFEGIQSGQSLNAGKCDIAAAGMTITPEREKAIDFTDPYFDASQALLTKDQSLDSLEALKGKSLAVMSGTTGELYAKQNAPKDVKLKSFEDLGLQTTALKTGQVDAVIQDNGPLLDFAKSNKGTYVTAEFNTGESYGFAVQKGNNDKLLESANKVIKDLKSSGKYDTIYKKWFGTAPKK</sequence>
<protein>
    <submittedName>
        <fullName evidence="8">Polar amino acid transport system substrate-binding protein</fullName>
    </submittedName>
</protein>
<dbReference type="RefSeq" id="WP_310305363.1">
    <property type="nucleotide sequence ID" value="NZ_BAAAPS010000005.1"/>
</dbReference>
<reference evidence="8 9" key="1">
    <citation type="submission" date="2023-07" db="EMBL/GenBank/DDBJ databases">
        <title>Sequencing the genomes of 1000 actinobacteria strains.</title>
        <authorList>
            <person name="Klenk H.-P."/>
        </authorList>
    </citation>
    <scope>NUCLEOTIDE SEQUENCE [LARGE SCALE GENOMIC DNA]</scope>
    <source>
        <strain evidence="8 9">DSM 19426</strain>
    </source>
</reference>
<keyword evidence="3 5" id="KW-0732">Signal</keyword>
<dbReference type="PANTHER" id="PTHR35936:SF17">
    <property type="entry name" value="ARGININE-BINDING EXTRACELLULAR PROTEIN ARTP"/>
    <property type="match status" value="1"/>
</dbReference>
<dbReference type="SUPFAM" id="SSF53850">
    <property type="entry name" value="Periplasmic binding protein-like II"/>
    <property type="match status" value="1"/>
</dbReference>
<feature type="signal peptide" evidence="5">
    <location>
        <begin position="1"/>
        <end position="24"/>
    </location>
</feature>
<dbReference type="CDD" id="cd13624">
    <property type="entry name" value="PBP2_Arg_Lys_His"/>
    <property type="match status" value="1"/>
</dbReference>
<accession>A0ABU2C0E8</accession>
<name>A0ABU2C0E8_9ACTN</name>
<dbReference type="EMBL" id="JAVDYG010000001">
    <property type="protein sequence ID" value="MDR7364118.1"/>
    <property type="molecule type" value="Genomic_DNA"/>
</dbReference>
<feature type="chain" id="PRO_5046392627" evidence="5">
    <location>
        <begin position="25"/>
        <end position="264"/>
    </location>
</feature>
<dbReference type="PANTHER" id="PTHR35936">
    <property type="entry name" value="MEMBRANE-BOUND LYTIC MUREIN TRANSGLYCOSYLASE F"/>
    <property type="match status" value="1"/>
</dbReference>
<dbReference type="SMART" id="SM00079">
    <property type="entry name" value="PBPe"/>
    <property type="match status" value="1"/>
</dbReference>
<evidence type="ECO:0000259" key="6">
    <source>
        <dbReference type="SMART" id="SM00062"/>
    </source>
</evidence>
<comment type="similarity">
    <text evidence="2 4">Belongs to the bacterial solute-binding protein 3 family.</text>
</comment>
<dbReference type="InterPro" id="IPR001320">
    <property type="entry name" value="Iontro_rcpt_C"/>
</dbReference>
<feature type="domain" description="Solute-binding protein family 3/N-terminal" evidence="6">
    <location>
        <begin position="41"/>
        <end position="261"/>
    </location>
</feature>
<gene>
    <name evidence="8" type="ORF">J2S63_003671</name>
</gene>
<feature type="domain" description="Ionotropic glutamate receptor C-terminal" evidence="7">
    <location>
        <begin position="41"/>
        <end position="260"/>
    </location>
</feature>
<dbReference type="Pfam" id="PF00497">
    <property type="entry name" value="SBP_bac_3"/>
    <property type="match status" value="1"/>
</dbReference>
<evidence type="ECO:0000256" key="1">
    <source>
        <dbReference type="ARBA" id="ARBA00004196"/>
    </source>
</evidence>
<comment type="subcellular location">
    <subcellularLocation>
        <location evidence="1">Cell envelope</location>
    </subcellularLocation>
</comment>